<gene>
    <name evidence="9" type="ORF">MBSD_0751</name>
    <name evidence="10" type="ORF">MBSD_n2615</name>
</gene>
<feature type="transmembrane region" description="Helical" evidence="7">
    <location>
        <begin position="187"/>
        <end position="204"/>
    </location>
</feature>
<name>A0A0K8QQU9_9GAMM</name>
<keyword evidence="3" id="KW-1003">Cell membrane</keyword>
<keyword evidence="11" id="KW-1185">Reference proteome</keyword>
<feature type="transmembrane region" description="Helical" evidence="7">
    <location>
        <begin position="69"/>
        <end position="89"/>
    </location>
</feature>
<feature type="transmembrane region" description="Helical" evidence="7">
    <location>
        <begin position="354"/>
        <end position="372"/>
    </location>
</feature>
<dbReference type="PROSITE" id="PS50850">
    <property type="entry name" value="MFS"/>
    <property type="match status" value="1"/>
</dbReference>
<organism evidence="10">
    <name type="scientific">Mizugakiibacter sediminis</name>
    <dbReference type="NCBI Taxonomy" id="1475481"/>
    <lineage>
        <taxon>Bacteria</taxon>
        <taxon>Pseudomonadati</taxon>
        <taxon>Pseudomonadota</taxon>
        <taxon>Gammaproteobacteria</taxon>
        <taxon>Lysobacterales</taxon>
        <taxon>Rhodanobacteraceae</taxon>
        <taxon>Mizugakiibacter</taxon>
    </lineage>
</organism>
<dbReference type="EMBL" id="DF952378">
    <property type="protein sequence ID" value="GAN44227.1"/>
    <property type="molecule type" value="Genomic_DNA"/>
</dbReference>
<feature type="transmembrane region" description="Helical" evidence="7">
    <location>
        <begin position="156"/>
        <end position="181"/>
    </location>
</feature>
<feature type="transmembrane region" description="Helical" evidence="7">
    <location>
        <begin position="126"/>
        <end position="147"/>
    </location>
</feature>
<feature type="transmembrane region" description="Helical" evidence="7">
    <location>
        <begin position="101"/>
        <end position="120"/>
    </location>
</feature>
<proteinExistence type="predicted"/>
<protein>
    <submittedName>
        <fullName evidence="10">Arabinose efflux permease family protein</fullName>
    </submittedName>
    <submittedName>
        <fullName evidence="9">MFS transporter</fullName>
    </submittedName>
</protein>
<dbReference type="SUPFAM" id="SSF103473">
    <property type="entry name" value="MFS general substrate transporter"/>
    <property type="match status" value="1"/>
</dbReference>
<keyword evidence="6 7" id="KW-0472">Membrane</keyword>
<evidence type="ECO:0000256" key="3">
    <source>
        <dbReference type="ARBA" id="ARBA00022475"/>
    </source>
</evidence>
<feature type="transmembrane region" description="Helical" evidence="7">
    <location>
        <begin position="454"/>
        <end position="475"/>
    </location>
</feature>
<evidence type="ECO:0000256" key="2">
    <source>
        <dbReference type="ARBA" id="ARBA00022448"/>
    </source>
</evidence>
<dbReference type="RefSeq" id="WP_062537846.1">
    <property type="nucleotide sequence ID" value="NZ_DF970255.1"/>
</dbReference>
<dbReference type="GO" id="GO:0005886">
    <property type="term" value="C:plasma membrane"/>
    <property type="evidence" value="ECO:0007669"/>
    <property type="project" value="UniProtKB-SubCell"/>
</dbReference>
<keyword evidence="2" id="KW-0813">Transport</keyword>
<dbReference type="Proteomes" id="UP000253740">
    <property type="component" value="Unassembled WGS sequence"/>
</dbReference>
<evidence type="ECO:0000256" key="6">
    <source>
        <dbReference type="ARBA" id="ARBA00023136"/>
    </source>
</evidence>
<evidence type="ECO:0000256" key="5">
    <source>
        <dbReference type="ARBA" id="ARBA00022989"/>
    </source>
</evidence>
<dbReference type="HOGENOM" id="CLU_000960_28_0_6"/>
<dbReference type="NCBIfam" id="TIGR00711">
    <property type="entry name" value="efflux_EmrB"/>
    <property type="match status" value="1"/>
</dbReference>
<evidence type="ECO:0000313" key="11">
    <source>
        <dbReference type="Proteomes" id="UP000253740"/>
    </source>
</evidence>
<sequence>MAPRADAPEAPPDTTAASAVAAVGGGDAPARMRGLLWLISAAFFMQTLDSTIVNTAVPSIAAALAVPPLSIKTALTSYVLTLAVCIPASPWLTDRFGTRRIFAAAIAVFTAGSLLCGVAQSLPQLVAARVAQGLGGALLLPVGRFVLVRSYGHRDFVAAMSTVATFGLLGSVLGPFLGGALSQLASWRWIFLVNVPAGLFGLWLNRREMPEFRRDDAGPFDPLGFALFALTSSLLLAAAELAAVREAGLAPMLACAAGALLLGALYVRHSRRVARPVIDLGLLRVRSVAVSLAGGLCTRLGVSGMFLLLVLFLQMGCGWSPIAAGLMMVPQALGAMLVKPLIHRLLGRHGYRRLLGANTVVVALLLALFALSSAETPAVLIAAQVFVYGLVMSLQYTAMNTLTFVDLPHEHAAMASSMGSTVQYLAMSFGIALATLLMAAFLHGHAPADYVFAFRRAVLALALLTLAAAAVFLLLRRDVPSTSASTP</sequence>
<evidence type="ECO:0000259" key="8">
    <source>
        <dbReference type="PROSITE" id="PS50850"/>
    </source>
</evidence>
<dbReference type="Gene3D" id="1.20.1250.20">
    <property type="entry name" value="MFS general substrate transporter like domains"/>
    <property type="match status" value="1"/>
</dbReference>
<accession>A0A0K8QQU9</accession>
<dbReference type="PANTHER" id="PTHR42718:SF46">
    <property type="entry name" value="BLR6921 PROTEIN"/>
    <property type="match status" value="1"/>
</dbReference>
<feature type="transmembrane region" description="Helical" evidence="7">
    <location>
        <begin position="225"/>
        <end position="243"/>
    </location>
</feature>
<feature type="transmembrane region" description="Helical" evidence="7">
    <location>
        <begin position="249"/>
        <end position="267"/>
    </location>
</feature>
<evidence type="ECO:0000256" key="7">
    <source>
        <dbReference type="SAM" id="Phobius"/>
    </source>
</evidence>
<dbReference type="EMBL" id="DF970255">
    <property type="protein sequence ID" value="GAP67294.1"/>
    <property type="molecule type" value="Genomic_DNA"/>
</dbReference>
<dbReference type="InterPro" id="IPR020846">
    <property type="entry name" value="MFS_dom"/>
</dbReference>
<dbReference type="InterPro" id="IPR004638">
    <property type="entry name" value="EmrB-like"/>
</dbReference>
<feature type="transmembrane region" description="Helical" evidence="7">
    <location>
        <begin position="378"/>
        <end position="398"/>
    </location>
</feature>
<dbReference type="PANTHER" id="PTHR42718">
    <property type="entry name" value="MAJOR FACILITATOR SUPERFAMILY MULTIDRUG TRANSPORTER MFSC"/>
    <property type="match status" value="1"/>
</dbReference>
<evidence type="ECO:0000256" key="1">
    <source>
        <dbReference type="ARBA" id="ARBA00004651"/>
    </source>
</evidence>
<dbReference type="AlphaFoldDB" id="A0A0K8QQU9"/>
<evidence type="ECO:0000313" key="9">
    <source>
        <dbReference type="EMBL" id="GAN44227.1"/>
    </source>
</evidence>
<dbReference type="InterPro" id="IPR011701">
    <property type="entry name" value="MFS"/>
</dbReference>
<comment type="subcellular location">
    <subcellularLocation>
        <location evidence="1">Cell membrane</location>
        <topology evidence="1">Multi-pass membrane protein</topology>
    </subcellularLocation>
</comment>
<dbReference type="OrthoDB" id="9812221at2"/>
<dbReference type="GO" id="GO:0022857">
    <property type="term" value="F:transmembrane transporter activity"/>
    <property type="evidence" value="ECO:0007669"/>
    <property type="project" value="InterPro"/>
</dbReference>
<feature type="transmembrane region" description="Helical" evidence="7">
    <location>
        <begin position="319"/>
        <end position="342"/>
    </location>
</feature>
<evidence type="ECO:0000313" key="10">
    <source>
        <dbReference type="EMBL" id="GAP67294.1"/>
    </source>
</evidence>
<evidence type="ECO:0000256" key="4">
    <source>
        <dbReference type="ARBA" id="ARBA00022692"/>
    </source>
</evidence>
<dbReference type="PRINTS" id="PR01036">
    <property type="entry name" value="TCRTETB"/>
</dbReference>
<feature type="domain" description="Major facilitator superfamily (MFS) profile" evidence="8">
    <location>
        <begin position="35"/>
        <end position="480"/>
    </location>
</feature>
<reference evidence="10" key="2">
    <citation type="submission" date="2015-08" db="EMBL/GenBank/DDBJ databases">
        <title>Complete DNA Sequence of Pseudomonas syringae pv. actinidiae, the Causal Agent of Kiwifruit Canker Disease.</title>
        <authorList>
            <person name="Rikkerink E.H.A."/>
            <person name="Fineran P.C."/>
        </authorList>
    </citation>
    <scope>NUCLEOTIDE SEQUENCE</scope>
    <source>
        <strain evidence="10">SkMP5</strain>
    </source>
</reference>
<dbReference type="Gene3D" id="1.20.1720.10">
    <property type="entry name" value="Multidrug resistance protein D"/>
    <property type="match status" value="1"/>
</dbReference>
<feature type="transmembrane region" description="Helical" evidence="7">
    <location>
        <begin position="424"/>
        <end position="442"/>
    </location>
</feature>
<keyword evidence="4 7" id="KW-0812">Transmembrane</keyword>
<dbReference type="STRING" id="1475481.GCA_000953855_02666"/>
<reference evidence="9" key="1">
    <citation type="submission" date="2015-03" db="EMBL/GenBank/DDBJ databases">
        <title>Draft genome sequence of Mizugakiibacter sediminis skMP5.</title>
        <authorList>
            <person name="Watanabe T."/>
            <person name="Kojima H."/>
            <person name="Fukui M."/>
        </authorList>
    </citation>
    <scope>NUCLEOTIDE SEQUENCE</scope>
    <source>
        <strain evidence="9">SkMP5</strain>
    </source>
</reference>
<dbReference type="Pfam" id="PF07690">
    <property type="entry name" value="MFS_1"/>
    <property type="match status" value="1"/>
</dbReference>
<feature type="transmembrane region" description="Helical" evidence="7">
    <location>
        <begin position="288"/>
        <end position="313"/>
    </location>
</feature>
<keyword evidence="5 7" id="KW-1133">Transmembrane helix</keyword>
<feature type="transmembrane region" description="Helical" evidence="7">
    <location>
        <begin position="35"/>
        <end position="57"/>
    </location>
</feature>
<dbReference type="InterPro" id="IPR036259">
    <property type="entry name" value="MFS_trans_sf"/>
</dbReference>